<keyword evidence="4 5" id="KW-0472">Membrane</keyword>
<dbReference type="Pfam" id="PF13520">
    <property type="entry name" value="AA_permease_2"/>
    <property type="match status" value="1"/>
</dbReference>
<evidence type="ECO:0000256" key="2">
    <source>
        <dbReference type="ARBA" id="ARBA00022692"/>
    </source>
</evidence>
<protein>
    <recommendedName>
        <fullName evidence="8">Amino acid permease</fullName>
    </recommendedName>
</protein>
<keyword evidence="2 5" id="KW-0812">Transmembrane</keyword>
<feature type="transmembrane region" description="Helical" evidence="5">
    <location>
        <begin position="350"/>
        <end position="369"/>
    </location>
</feature>
<proteinExistence type="predicted"/>
<feature type="transmembrane region" description="Helical" evidence="5">
    <location>
        <begin position="237"/>
        <end position="264"/>
    </location>
</feature>
<dbReference type="InterPro" id="IPR052962">
    <property type="entry name" value="AA_Transporter_AGT"/>
</dbReference>
<feature type="transmembrane region" description="Helical" evidence="5">
    <location>
        <begin position="196"/>
        <end position="216"/>
    </location>
</feature>
<name>A0A1W6JYA1_9CREN</name>
<accession>A0A1W6JYA1</accession>
<dbReference type="RefSeq" id="WP_148690989.1">
    <property type="nucleotide sequence ID" value="NZ_CP020477.1"/>
</dbReference>
<feature type="transmembrane region" description="Helical" evidence="5">
    <location>
        <begin position="375"/>
        <end position="395"/>
    </location>
</feature>
<dbReference type="GO" id="GO:0022857">
    <property type="term" value="F:transmembrane transporter activity"/>
    <property type="evidence" value="ECO:0007669"/>
    <property type="project" value="InterPro"/>
</dbReference>
<evidence type="ECO:0000313" key="6">
    <source>
        <dbReference type="EMBL" id="ARM75227.1"/>
    </source>
</evidence>
<dbReference type="STRING" id="282676.B6F84_03730"/>
<feature type="transmembrane region" description="Helical" evidence="5">
    <location>
        <begin position="436"/>
        <end position="454"/>
    </location>
</feature>
<evidence type="ECO:0000256" key="1">
    <source>
        <dbReference type="ARBA" id="ARBA00004141"/>
    </source>
</evidence>
<feature type="transmembrane region" description="Helical" evidence="5">
    <location>
        <begin position="459"/>
        <end position="476"/>
    </location>
</feature>
<keyword evidence="7" id="KW-1185">Reference proteome</keyword>
<sequence length="579" mass="63956">MSSDNLKSDDRLKKVLTRRELTYLSLGGIIGSGWLFAPLAAAAYAGYYSIFSWIIGGIMMILIALSYAEVSSMLPKSGGIIRYPHYTHGRIVGFFMFWTYLISAISTVSIEAVATTTYLSHFFPSLYSSGNLTMEGILVTYILLVLFFFANYFGVKGLGRISHGIGWWKLIIPSLTALILFAFFNYTNFSLPVSNAINGTLYAIPASGIVFSYLGFRQAIEYGGEGKNPQKDIPFAIISSLVISMIIFTVLEIGFIGALNWSAIGIQPGNWNSLITSSISNSPILSIFKIHSSSLLLALDIWISILVFDSIISPAGTGIIYTGTSVRTLFGSSNNGYLPKIFSEVNKRGIPFISLIISVIGAAIFLLPIPSWYSIVNISSSATVLTYIMGGIGLHSFRKNYPNLKRVYSLSNWKIISPLSTIMAGLLVYWSGFSTLFYIIVIGFIGLSIYLVFYSKYPIMNVISMFAILISSILFYNATSSLSIGNNLAFLLFILLFTGFAILELLFLKIDKNEIRATYWLVPFLSSMLLLSYLGPFGLNDLIPFPYDIPIVSVVILVFHYLAVKNSIPNLIEEKLEAE</sequence>
<dbReference type="KEGG" id="aman:B6F84_03730"/>
<feature type="transmembrane region" description="Helical" evidence="5">
    <location>
        <begin position="407"/>
        <end position="430"/>
    </location>
</feature>
<feature type="transmembrane region" description="Helical" evidence="5">
    <location>
        <begin position="167"/>
        <end position="184"/>
    </location>
</feature>
<feature type="transmembrane region" description="Helical" evidence="5">
    <location>
        <begin position="134"/>
        <end position="155"/>
    </location>
</feature>
<keyword evidence="3 5" id="KW-1133">Transmembrane helix</keyword>
<organism evidence="6 7">
    <name type="scientific">Acidianus manzaensis</name>
    <dbReference type="NCBI Taxonomy" id="282676"/>
    <lineage>
        <taxon>Archaea</taxon>
        <taxon>Thermoproteota</taxon>
        <taxon>Thermoprotei</taxon>
        <taxon>Sulfolobales</taxon>
        <taxon>Sulfolobaceae</taxon>
        <taxon>Acidianus</taxon>
    </lineage>
</organism>
<dbReference type="Gene3D" id="1.20.1740.10">
    <property type="entry name" value="Amino acid/polyamine transporter I"/>
    <property type="match status" value="1"/>
</dbReference>
<dbReference type="EMBL" id="CP020477">
    <property type="protein sequence ID" value="ARM75227.1"/>
    <property type="molecule type" value="Genomic_DNA"/>
</dbReference>
<gene>
    <name evidence="6" type="ORF">B6F84_03730</name>
</gene>
<evidence type="ECO:0000256" key="5">
    <source>
        <dbReference type="SAM" id="Phobius"/>
    </source>
</evidence>
<dbReference type="AlphaFoldDB" id="A0A1W6JYA1"/>
<dbReference type="InterPro" id="IPR002293">
    <property type="entry name" value="AA/rel_permease1"/>
</dbReference>
<feature type="transmembrane region" description="Helical" evidence="5">
    <location>
        <begin position="21"/>
        <end position="44"/>
    </location>
</feature>
<feature type="transmembrane region" description="Helical" evidence="5">
    <location>
        <begin position="545"/>
        <end position="564"/>
    </location>
</feature>
<dbReference type="PANTHER" id="PTHR47547:SF1">
    <property type="entry name" value="ASPARTATE-PROTON SYMPORTER"/>
    <property type="match status" value="1"/>
</dbReference>
<evidence type="ECO:0000256" key="4">
    <source>
        <dbReference type="ARBA" id="ARBA00023136"/>
    </source>
</evidence>
<dbReference type="PANTHER" id="PTHR47547">
    <property type="match status" value="1"/>
</dbReference>
<dbReference type="OrthoDB" id="43026at2157"/>
<dbReference type="GeneID" id="41590001"/>
<feature type="transmembrane region" description="Helical" evidence="5">
    <location>
        <begin position="50"/>
        <end position="70"/>
    </location>
</feature>
<evidence type="ECO:0000256" key="3">
    <source>
        <dbReference type="ARBA" id="ARBA00022989"/>
    </source>
</evidence>
<feature type="transmembrane region" description="Helical" evidence="5">
    <location>
        <begin position="488"/>
        <end position="507"/>
    </location>
</feature>
<evidence type="ECO:0000313" key="7">
    <source>
        <dbReference type="Proteomes" id="UP000193404"/>
    </source>
</evidence>
<comment type="subcellular location">
    <subcellularLocation>
        <location evidence="1">Membrane</location>
        <topology evidence="1">Multi-pass membrane protein</topology>
    </subcellularLocation>
</comment>
<reference evidence="6 7" key="1">
    <citation type="submission" date="2017-03" db="EMBL/GenBank/DDBJ databases">
        <title>Sulfur activation and transportation mechanism of thermophilic Archaea Acidianus manzaensis YN-25.</title>
        <authorList>
            <person name="Ma Y."/>
            <person name="Yang Y."/>
            <person name="Xia J."/>
        </authorList>
    </citation>
    <scope>NUCLEOTIDE SEQUENCE [LARGE SCALE GENOMIC DNA]</scope>
    <source>
        <strain evidence="6 7">YN-25</strain>
    </source>
</reference>
<dbReference type="Proteomes" id="UP000193404">
    <property type="component" value="Chromosome"/>
</dbReference>
<feature type="transmembrane region" description="Helical" evidence="5">
    <location>
        <begin position="91"/>
        <end position="114"/>
    </location>
</feature>
<evidence type="ECO:0008006" key="8">
    <source>
        <dbReference type="Google" id="ProtNLM"/>
    </source>
</evidence>
<feature type="transmembrane region" description="Helical" evidence="5">
    <location>
        <begin position="519"/>
        <end position="539"/>
    </location>
</feature>
<dbReference type="GO" id="GO:0016020">
    <property type="term" value="C:membrane"/>
    <property type="evidence" value="ECO:0007669"/>
    <property type="project" value="UniProtKB-SubCell"/>
</dbReference>